<dbReference type="Pfam" id="PF00015">
    <property type="entry name" value="MCPsignal"/>
    <property type="match status" value="1"/>
</dbReference>
<evidence type="ECO:0000313" key="11">
    <source>
        <dbReference type="Proteomes" id="UP001235840"/>
    </source>
</evidence>
<name>A0ABT9VUA5_9BACI</name>
<organism evidence="10 11">
    <name type="scientific">Caldalkalibacillus horti</name>
    <dbReference type="NCBI Taxonomy" id="77523"/>
    <lineage>
        <taxon>Bacteria</taxon>
        <taxon>Bacillati</taxon>
        <taxon>Bacillota</taxon>
        <taxon>Bacilli</taxon>
        <taxon>Bacillales</taxon>
        <taxon>Bacillaceae</taxon>
        <taxon>Caldalkalibacillus</taxon>
    </lineage>
</organism>
<comment type="similarity">
    <text evidence="5">Belongs to the methyl-accepting chemotaxis (MCP) protein family.</text>
</comment>
<dbReference type="PROSITE" id="PS50885">
    <property type="entry name" value="HAMP"/>
    <property type="match status" value="1"/>
</dbReference>
<dbReference type="SMART" id="SM00283">
    <property type="entry name" value="MA"/>
    <property type="match status" value="1"/>
</dbReference>
<evidence type="ECO:0000259" key="8">
    <source>
        <dbReference type="PROSITE" id="PS50111"/>
    </source>
</evidence>
<dbReference type="EMBL" id="JAUSTY010000001">
    <property type="protein sequence ID" value="MDQ0164465.1"/>
    <property type="molecule type" value="Genomic_DNA"/>
</dbReference>
<feature type="domain" description="HAMP" evidence="9">
    <location>
        <begin position="201"/>
        <end position="254"/>
    </location>
</feature>
<keyword evidence="11" id="KW-1185">Reference proteome</keyword>
<dbReference type="PANTHER" id="PTHR32089:SF112">
    <property type="entry name" value="LYSOZYME-LIKE PROTEIN-RELATED"/>
    <property type="match status" value="1"/>
</dbReference>
<evidence type="ECO:0000256" key="4">
    <source>
        <dbReference type="ARBA" id="ARBA00023224"/>
    </source>
</evidence>
<sequence length="559" mass="59904">MKSLQKKILAAFGVIFLLLVVVSGVNLAGNLYFNQQVKEIVEEDIHVLVKGEQLLYSMSQQISLVTAYVAMREDAYRSDFNTLTAQINLIQEDILVSNSSEELQTLINRGVEWRRLAINSVFDAYDSGDRVAALRNLKETVVPQGNEIMDEISAFALNLENEINSAGDRVLITGNVIMLLSLVATVAAIVVGVLIALTMARKITKPILEVVKRANLVAEGDLSGEHLQTSSKDELGQLTISFNNMVDNLKGLIKQVTASSELLASSSEQLRASADETSQATNQVATTIQEIASGAETTVQSTSESSRAMEEMVIGIQRISDSSSLVSESSLGASQQATVGNERILKAMDQMTEMNTLAGDTSSYVKLLGKRSEEIGKIIEAITDISNQTNLLALNAAIEAARAGEHGKGFAVVADEVRKLAEQTKDSADQISALVNQVQGDTAKAVDSTNKVTSGVVETTSMVKDAGEAFQQIVERINVVAAQIQEVSALSEEMSASSQQVAASVEQASQISQESSSRTLTIASVTEEQLASMEEISASSEALSVLATELQETVSKFKV</sequence>
<comment type="caution">
    <text evidence="10">The sequence shown here is derived from an EMBL/GenBank/DDBJ whole genome shotgun (WGS) entry which is preliminary data.</text>
</comment>
<gene>
    <name evidence="10" type="ORF">J2S11_000364</name>
</gene>
<reference evidence="10 11" key="1">
    <citation type="submission" date="2023-07" db="EMBL/GenBank/DDBJ databases">
        <title>Genomic Encyclopedia of Type Strains, Phase IV (KMG-IV): sequencing the most valuable type-strain genomes for metagenomic binning, comparative biology and taxonomic classification.</title>
        <authorList>
            <person name="Goeker M."/>
        </authorList>
    </citation>
    <scope>NUCLEOTIDE SEQUENCE [LARGE SCALE GENOMIC DNA]</scope>
    <source>
        <strain evidence="10 11">DSM 12751</strain>
    </source>
</reference>
<dbReference type="SMART" id="SM00304">
    <property type="entry name" value="HAMP"/>
    <property type="match status" value="2"/>
</dbReference>
<dbReference type="PANTHER" id="PTHR32089">
    <property type="entry name" value="METHYL-ACCEPTING CHEMOTAXIS PROTEIN MCPB"/>
    <property type="match status" value="1"/>
</dbReference>
<feature type="domain" description="Methyl-accepting transducer" evidence="8">
    <location>
        <begin position="273"/>
        <end position="509"/>
    </location>
</feature>
<dbReference type="CDD" id="cd11386">
    <property type="entry name" value="MCP_signal"/>
    <property type="match status" value="1"/>
</dbReference>
<dbReference type="Proteomes" id="UP001235840">
    <property type="component" value="Unassembled WGS sequence"/>
</dbReference>
<evidence type="ECO:0000256" key="7">
    <source>
        <dbReference type="SAM" id="Phobius"/>
    </source>
</evidence>
<evidence type="ECO:0000256" key="5">
    <source>
        <dbReference type="ARBA" id="ARBA00029447"/>
    </source>
</evidence>
<dbReference type="InterPro" id="IPR004089">
    <property type="entry name" value="MCPsignal_dom"/>
</dbReference>
<dbReference type="Pfam" id="PF00672">
    <property type="entry name" value="HAMP"/>
    <property type="match status" value="1"/>
</dbReference>
<accession>A0ABT9VUA5</accession>
<keyword evidence="7" id="KW-0812">Transmembrane</keyword>
<evidence type="ECO:0000256" key="1">
    <source>
        <dbReference type="ARBA" id="ARBA00004236"/>
    </source>
</evidence>
<dbReference type="SUPFAM" id="SSF58104">
    <property type="entry name" value="Methyl-accepting chemotaxis protein (MCP) signaling domain"/>
    <property type="match status" value="1"/>
</dbReference>
<dbReference type="PROSITE" id="PS50111">
    <property type="entry name" value="CHEMOTAXIS_TRANSDUC_2"/>
    <property type="match status" value="1"/>
</dbReference>
<evidence type="ECO:0000259" key="9">
    <source>
        <dbReference type="PROSITE" id="PS50885"/>
    </source>
</evidence>
<dbReference type="Gene3D" id="6.10.340.10">
    <property type="match status" value="1"/>
</dbReference>
<keyword evidence="3 7" id="KW-0472">Membrane</keyword>
<comment type="subcellular location">
    <subcellularLocation>
        <location evidence="1">Cell membrane</location>
    </subcellularLocation>
</comment>
<evidence type="ECO:0000256" key="2">
    <source>
        <dbReference type="ARBA" id="ARBA00022475"/>
    </source>
</evidence>
<dbReference type="Gene3D" id="1.10.287.950">
    <property type="entry name" value="Methyl-accepting chemotaxis protein"/>
    <property type="match status" value="1"/>
</dbReference>
<keyword evidence="4 6" id="KW-0807">Transducer</keyword>
<evidence type="ECO:0000256" key="6">
    <source>
        <dbReference type="PROSITE-ProRule" id="PRU00284"/>
    </source>
</evidence>
<dbReference type="CDD" id="cd06225">
    <property type="entry name" value="HAMP"/>
    <property type="match status" value="1"/>
</dbReference>
<evidence type="ECO:0000256" key="3">
    <source>
        <dbReference type="ARBA" id="ARBA00023136"/>
    </source>
</evidence>
<proteinExistence type="inferred from homology"/>
<evidence type="ECO:0000313" key="10">
    <source>
        <dbReference type="EMBL" id="MDQ0164465.1"/>
    </source>
</evidence>
<dbReference type="InterPro" id="IPR003660">
    <property type="entry name" value="HAMP_dom"/>
</dbReference>
<protein>
    <submittedName>
        <fullName evidence="10">Methyl-accepting chemotaxis protein</fullName>
    </submittedName>
</protein>
<keyword evidence="2" id="KW-1003">Cell membrane</keyword>
<feature type="transmembrane region" description="Helical" evidence="7">
    <location>
        <begin position="176"/>
        <end position="197"/>
    </location>
</feature>
<keyword evidence="7" id="KW-1133">Transmembrane helix</keyword>